<keyword evidence="2" id="KW-1185">Reference proteome</keyword>
<dbReference type="Proteomes" id="UP000008553">
    <property type="component" value="Unassembled WGS sequence"/>
</dbReference>
<name>Q7RNP8_PLAYO</name>
<dbReference type="AlphaFoldDB" id="Q7RNP8"/>
<dbReference type="PaxDb" id="73239-Q7RNP8"/>
<dbReference type="InParanoid" id="Q7RNP8"/>
<sequence>MNKFCIQIVLFLLIISVYVNIKILATEADLGEDTSESTPNYLT</sequence>
<reference evidence="1 2" key="1">
    <citation type="journal article" date="2002" name="Nature">
        <title>Genome sequence and comparative analysis of the model rodent malaria parasite Plasmodium yoelii yoelii.</title>
        <authorList>
            <person name="Carlton J.M."/>
            <person name="Angiuoli S.V."/>
            <person name="Suh B.B."/>
            <person name="Kooij T.W."/>
            <person name="Pertea M."/>
            <person name="Silva J.C."/>
            <person name="Ermolaeva M.D."/>
            <person name="Allen J.E."/>
            <person name="Selengut J.D."/>
            <person name="Koo H.L."/>
            <person name="Peterson J.D."/>
            <person name="Pop M."/>
            <person name="Kosack D.S."/>
            <person name="Shumway M.F."/>
            <person name="Bidwell S.L."/>
            <person name="Shallom S.J."/>
            <person name="van Aken S.E."/>
            <person name="Riedmuller S.B."/>
            <person name="Feldblyum T.V."/>
            <person name="Cho J.K."/>
            <person name="Quackenbush J."/>
            <person name="Sedegah M."/>
            <person name="Shoaibi A."/>
            <person name="Cummings L.M."/>
            <person name="Florens L."/>
            <person name="Yates J.R."/>
            <person name="Raine J.D."/>
            <person name="Sinden R.E."/>
            <person name="Harris M.A."/>
            <person name="Cunningham D.A."/>
            <person name="Preiser P.R."/>
            <person name="Bergman L.W."/>
            <person name="Vaidya A.B."/>
            <person name="van Lin L.H."/>
            <person name="Janse C.J."/>
            <person name="Waters A.P."/>
            <person name="Smith H.O."/>
            <person name="White O.R."/>
            <person name="Salzberg S.L."/>
            <person name="Venter J.C."/>
            <person name="Fraser C.M."/>
            <person name="Hoffman S.L."/>
            <person name="Gardner M.J."/>
            <person name="Carucci D.J."/>
        </authorList>
    </citation>
    <scope>NUCLEOTIDE SEQUENCE [LARGE SCALE GENOMIC DNA]</scope>
    <source>
        <strain evidence="1 2">17XNL</strain>
    </source>
</reference>
<evidence type="ECO:0000313" key="2">
    <source>
        <dbReference type="Proteomes" id="UP000008553"/>
    </source>
</evidence>
<gene>
    <name evidence="1" type="ORF">PY01767</name>
</gene>
<dbReference type="EMBL" id="AABL01000477">
    <property type="protein sequence ID" value="EAA21133.1"/>
    <property type="molecule type" value="Genomic_DNA"/>
</dbReference>
<proteinExistence type="predicted"/>
<evidence type="ECO:0000313" key="1">
    <source>
        <dbReference type="EMBL" id="EAA21133.1"/>
    </source>
</evidence>
<accession>Q7RNP8</accession>
<organism evidence="1 2">
    <name type="scientific">Plasmodium yoelii yoelii</name>
    <dbReference type="NCBI Taxonomy" id="73239"/>
    <lineage>
        <taxon>Eukaryota</taxon>
        <taxon>Sar</taxon>
        <taxon>Alveolata</taxon>
        <taxon>Apicomplexa</taxon>
        <taxon>Aconoidasida</taxon>
        <taxon>Haemosporida</taxon>
        <taxon>Plasmodiidae</taxon>
        <taxon>Plasmodium</taxon>
        <taxon>Plasmodium (Vinckeia)</taxon>
    </lineage>
</organism>
<comment type="caution">
    <text evidence="1">The sequence shown here is derived from an EMBL/GenBank/DDBJ whole genome shotgun (WGS) entry which is preliminary data.</text>
</comment>
<protein>
    <submittedName>
        <fullName evidence="1">Uncharacterized protein</fullName>
    </submittedName>
</protein>